<evidence type="ECO:0000256" key="1">
    <source>
        <dbReference type="ARBA" id="ARBA00004613"/>
    </source>
</evidence>
<dbReference type="InterPro" id="IPR036908">
    <property type="entry name" value="RlpA-like_sf"/>
</dbReference>
<dbReference type="PANTHER" id="PTHR31692:SF4">
    <property type="entry name" value="EXPANSIN-LIKE A1-RELATED"/>
    <property type="match status" value="1"/>
</dbReference>
<evidence type="ECO:0000313" key="8">
    <source>
        <dbReference type="Proteomes" id="UP001179952"/>
    </source>
</evidence>
<dbReference type="PROSITE" id="PS50842">
    <property type="entry name" value="EXPANSIN_EG45"/>
    <property type="match status" value="1"/>
</dbReference>
<keyword evidence="4" id="KW-0472">Membrane</keyword>
<comment type="similarity">
    <text evidence="2">Belongs to the expansin family. Expansin B subfamily.</text>
</comment>
<evidence type="ECO:0000313" key="7">
    <source>
        <dbReference type="EMBL" id="KAK1274414.1"/>
    </source>
</evidence>
<dbReference type="InterPro" id="IPR009009">
    <property type="entry name" value="RlpA-like_DPBB"/>
</dbReference>
<reference evidence="7" key="1">
    <citation type="journal article" date="2023" name="Nat. Commun.">
        <title>Diploid and tetraploid genomes of Acorus and the evolution of monocots.</title>
        <authorList>
            <person name="Ma L."/>
            <person name="Liu K.W."/>
            <person name="Li Z."/>
            <person name="Hsiao Y.Y."/>
            <person name="Qi Y."/>
            <person name="Fu T."/>
            <person name="Tang G.D."/>
            <person name="Zhang D."/>
            <person name="Sun W.H."/>
            <person name="Liu D.K."/>
            <person name="Li Y."/>
            <person name="Chen G.Z."/>
            <person name="Liu X.D."/>
            <person name="Liao X.Y."/>
            <person name="Jiang Y.T."/>
            <person name="Yu X."/>
            <person name="Hao Y."/>
            <person name="Huang J."/>
            <person name="Zhao X.W."/>
            <person name="Ke S."/>
            <person name="Chen Y.Y."/>
            <person name="Wu W.L."/>
            <person name="Hsu J.L."/>
            <person name="Lin Y.F."/>
            <person name="Huang M.D."/>
            <person name="Li C.Y."/>
            <person name="Huang L."/>
            <person name="Wang Z.W."/>
            <person name="Zhao X."/>
            <person name="Zhong W.Y."/>
            <person name="Peng D.H."/>
            <person name="Ahmad S."/>
            <person name="Lan S."/>
            <person name="Zhang J.S."/>
            <person name="Tsai W.C."/>
            <person name="Van de Peer Y."/>
            <person name="Liu Z.J."/>
        </authorList>
    </citation>
    <scope>NUCLEOTIDE SEQUENCE</scope>
    <source>
        <strain evidence="7">SCP</strain>
    </source>
</reference>
<dbReference type="PROSITE" id="PS50843">
    <property type="entry name" value="EXPANSIN_CBD"/>
    <property type="match status" value="1"/>
</dbReference>
<evidence type="ECO:0000259" key="6">
    <source>
        <dbReference type="PROSITE" id="PS50843"/>
    </source>
</evidence>
<sequence>MFSLLILSNPKVTTFFKTVCSVIQINPSPPPLYKKGLRFHFSHEALPNMASFQNFMFFFFFFFSLLLSPSIACDRCVHHTKAAYFSSSTALSGGACGYGDMASSFNGGYIAAATPELYRDGMGCGGCFQIRCKNPKLCASGGVKVIVTDINKSTQIDFVLSSSAFTAMAKEGNARDIKRLGIVDVEYKRVPCEYKNHNLSVRIEEISRKPNYLAIKVLYQGGQTDIQAIDVAETGGWDWRFMTRNYGAVWNTTHAPAGPLQFRMVVTGGYDGLMVWPEKGIPGEWKAGAVYDLGSQIRAVAQEGCSPCDASDWH</sequence>
<dbReference type="SMART" id="SM00837">
    <property type="entry name" value="DPBB_1"/>
    <property type="match status" value="1"/>
</dbReference>
<name>A0AAV9BE92_ACOGR</name>
<dbReference type="Gene3D" id="2.40.40.10">
    <property type="entry name" value="RlpA-like domain"/>
    <property type="match status" value="1"/>
</dbReference>
<dbReference type="InterPro" id="IPR036749">
    <property type="entry name" value="Expansin_CBD_sf"/>
</dbReference>
<comment type="subcellular location">
    <subcellularLocation>
        <location evidence="1">Secreted</location>
    </subcellularLocation>
</comment>
<reference evidence="7" key="2">
    <citation type="submission" date="2023-06" db="EMBL/GenBank/DDBJ databases">
        <authorList>
            <person name="Ma L."/>
            <person name="Liu K.-W."/>
            <person name="Li Z."/>
            <person name="Hsiao Y.-Y."/>
            <person name="Qi Y."/>
            <person name="Fu T."/>
            <person name="Tang G."/>
            <person name="Zhang D."/>
            <person name="Sun W.-H."/>
            <person name="Liu D.-K."/>
            <person name="Li Y."/>
            <person name="Chen G.-Z."/>
            <person name="Liu X.-D."/>
            <person name="Liao X.-Y."/>
            <person name="Jiang Y.-T."/>
            <person name="Yu X."/>
            <person name="Hao Y."/>
            <person name="Huang J."/>
            <person name="Zhao X.-W."/>
            <person name="Ke S."/>
            <person name="Chen Y.-Y."/>
            <person name="Wu W.-L."/>
            <person name="Hsu J.-L."/>
            <person name="Lin Y.-F."/>
            <person name="Huang M.-D."/>
            <person name="Li C.-Y."/>
            <person name="Huang L."/>
            <person name="Wang Z.-W."/>
            <person name="Zhao X."/>
            <person name="Zhong W.-Y."/>
            <person name="Peng D.-H."/>
            <person name="Ahmad S."/>
            <person name="Lan S."/>
            <person name="Zhang J.-S."/>
            <person name="Tsai W.-C."/>
            <person name="Van De Peer Y."/>
            <person name="Liu Z.-J."/>
        </authorList>
    </citation>
    <scope>NUCLEOTIDE SEQUENCE</scope>
    <source>
        <strain evidence="7">SCP</strain>
        <tissue evidence="7">Leaves</tissue>
    </source>
</reference>
<evidence type="ECO:0000256" key="4">
    <source>
        <dbReference type="SAM" id="Phobius"/>
    </source>
</evidence>
<evidence type="ECO:0000256" key="3">
    <source>
        <dbReference type="ARBA" id="ARBA00022525"/>
    </source>
</evidence>
<gene>
    <name evidence="7" type="ORF">QJS04_geneDACA009714</name>
</gene>
<keyword evidence="8" id="KW-1185">Reference proteome</keyword>
<keyword evidence="3" id="KW-0964">Secreted</keyword>
<dbReference type="InterPro" id="IPR007118">
    <property type="entry name" value="Expan_Lol_pI"/>
</dbReference>
<feature type="domain" description="Expansin-like CBD" evidence="6">
    <location>
        <begin position="211"/>
        <end position="293"/>
    </location>
</feature>
<dbReference type="GO" id="GO:0005576">
    <property type="term" value="C:extracellular region"/>
    <property type="evidence" value="ECO:0007669"/>
    <property type="project" value="UniProtKB-SubCell"/>
</dbReference>
<dbReference type="InterPro" id="IPR007117">
    <property type="entry name" value="Expansin_CBD"/>
</dbReference>
<organism evidence="7 8">
    <name type="scientific">Acorus gramineus</name>
    <name type="common">Dwarf sweet flag</name>
    <dbReference type="NCBI Taxonomy" id="55184"/>
    <lineage>
        <taxon>Eukaryota</taxon>
        <taxon>Viridiplantae</taxon>
        <taxon>Streptophyta</taxon>
        <taxon>Embryophyta</taxon>
        <taxon>Tracheophyta</taxon>
        <taxon>Spermatophyta</taxon>
        <taxon>Magnoliopsida</taxon>
        <taxon>Liliopsida</taxon>
        <taxon>Acoraceae</taxon>
        <taxon>Acorus</taxon>
    </lineage>
</organism>
<feature type="transmembrane region" description="Helical" evidence="4">
    <location>
        <begin position="55"/>
        <end position="72"/>
    </location>
</feature>
<proteinExistence type="inferred from homology"/>
<evidence type="ECO:0000256" key="2">
    <source>
        <dbReference type="ARBA" id="ARBA00005650"/>
    </source>
</evidence>
<keyword evidence="4" id="KW-0812">Transmembrane</keyword>
<accession>A0AAV9BE92</accession>
<dbReference type="Pfam" id="PF01357">
    <property type="entry name" value="Expansin_C"/>
    <property type="match status" value="1"/>
</dbReference>
<dbReference type="Gene3D" id="2.60.40.760">
    <property type="entry name" value="Expansin, cellulose-binding-like domain"/>
    <property type="match status" value="1"/>
</dbReference>
<protein>
    <submittedName>
        <fullName evidence="7">Expansin-like A1</fullName>
    </submittedName>
</protein>
<dbReference type="AlphaFoldDB" id="A0AAV9BE92"/>
<dbReference type="CDD" id="cd22276">
    <property type="entry name" value="DPBB_EXLA_N"/>
    <property type="match status" value="1"/>
</dbReference>
<dbReference type="SUPFAM" id="SSF49590">
    <property type="entry name" value="PHL pollen allergen"/>
    <property type="match status" value="1"/>
</dbReference>
<keyword evidence="4" id="KW-1133">Transmembrane helix</keyword>
<evidence type="ECO:0000259" key="5">
    <source>
        <dbReference type="PROSITE" id="PS50842"/>
    </source>
</evidence>
<dbReference type="PANTHER" id="PTHR31692">
    <property type="entry name" value="EXPANSIN-B3"/>
    <property type="match status" value="1"/>
</dbReference>
<comment type="caution">
    <text evidence="7">The sequence shown here is derived from an EMBL/GenBank/DDBJ whole genome shotgun (WGS) entry which is preliminary data.</text>
</comment>
<dbReference type="InterPro" id="IPR007112">
    <property type="entry name" value="Expansin/allergen_DPBB_dom"/>
</dbReference>
<dbReference type="Proteomes" id="UP001179952">
    <property type="component" value="Unassembled WGS sequence"/>
</dbReference>
<feature type="domain" description="Expansin-like EG45" evidence="5">
    <location>
        <begin position="93"/>
        <end position="197"/>
    </location>
</feature>
<dbReference type="SUPFAM" id="SSF50685">
    <property type="entry name" value="Barwin-like endoglucanases"/>
    <property type="match status" value="1"/>
</dbReference>
<dbReference type="InterPro" id="IPR005795">
    <property type="entry name" value="LolPI"/>
</dbReference>
<dbReference type="PRINTS" id="PR00829">
    <property type="entry name" value="LOLP1ALLERGN"/>
</dbReference>
<dbReference type="Pfam" id="PF03330">
    <property type="entry name" value="DPBB_1"/>
    <property type="match status" value="1"/>
</dbReference>
<dbReference type="PRINTS" id="PR01225">
    <property type="entry name" value="EXPANSNFAMLY"/>
</dbReference>
<dbReference type="EMBL" id="JAUJYN010000004">
    <property type="protein sequence ID" value="KAK1274414.1"/>
    <property type="molecule type" value="Genomic_DNA"/>
</dbReference>